<organism evidence="1 2">
    <name type="scientific">Candidatus Xenolissoclinum pacificiensis L6</name>
    <dbReference type="NCBI Taxonomy" id="1401685"/>
    <lineage>
        <taxon>Bacteria</taxon>
        <taxon>Pseudomonadati</taxon>
        <taxon>Pseudomonadota</taxon>
        <taxon>Alphaproteobacteria</taxon>
        <taxon>Rickettsiales</taxon>
        <taxon>Anaplasmataceae</taxon>
        <taxon>Candidatus Xenolissoclinum</taxon>
    </lineage>
</organism>
<evidence type="ECO:0000313" key="2">
    <source>
        <dbReference type="Proteomes" id="UP000018951"/>
    </source>
</evidence>
<sequence length="84" mass="8449">MIGDMFSTENLMAFNEFLKTIEVAISDLIIGVAILKVDLSVVGALGKVIKNVGGLGKTTTGASGLLGAGDELRAFPLIAGAVGG</sequence>
<proteinExistence type="predicted"/>
<name>W2UZ02_9RICK</name>
<dbReference type="Proteomes" id="UP000018951">
    <property type="component" value="Unassembled WGS sequence"/>
</dbReference>
<gene>
    <name evidence="1" type="ORF">P857_586</name>
</gene>
<evidence type="ECO:0000313" key="1">
    <source>
        <dbReference type="EMBL" id="ETO91100.1"/>
    </source>
</evidence>
<dbReference type="AlphaFoldDB" id="W2UZ02"/>
<comment type="caution">
    <text evidence="1">The sequence shown here is derived from an EMBL/GenBank/DDBJ whole genome shotgun (WGS) entry which is preliminary data.</text>
</comment>
<protein>
    <submittedName>
        <fullName evidence="1">Uncharacterized protein</fullName>
    </submittedName>
</protein>
<reference evidence="1 2" key="1">
    <citation type="journal article" date="2013" name="PLoS ONE">
        <title>Bacterial endosymbiosis in a chordate host: long-term co-evolution and conservation of secondary metabolism.</title>
        <authorList>
            <person name="Kwan J.C."/>
            <person name="Schmidt E.W."/>
        </authorList>
    </citation>
    <scope>NUCLEOTIDE SEQUENCE [LARGE SCALE GENOMIC DNA]</scope>
    <source>
        <strain evidence="2">L6</strain>
    </source>
</reference>
<dbReference type="EMBL" id="AXCJ01000008">
    <property type="protein sequence ID" value="ETO91100.1"/>
    <property type="molecule type" value="Genomic_DNA"/>
</dbReference>
<keyword evidence="2" id="KW-1185">Reference proteome</keyword>
<accession>W2UZ02</accession>